<protein>
    <submittedName>
        <fullName evidence="3">7TM GPCR serpentine receptor class x (Srx) domain-containing protein</fullName>
    </submittedName>
</protein>
<keyword evidence="3" id="KW-0675">Receptor</keyword>
<dbReference type="PANTHER" id="PTHR23017">
    <property type="entry name" value="SERPENTINE RECEPTOR, CLASS X"/>
    <property type="match status" value="1"/>
</dbReference>
<evidence type="ECO:0000313" key="4">
    <source>
        <dbReference type="Proteomes" id="UP000001940"/>
    </source>
</evidence>
<accession>O17138</accession>
<dbReference type="eggNOG" id="ENOG502TGH1">
    <property type="taxonomic scope" value="Eukaryota"/>
</dbReference>
<feature type="transmembrane region" description="Helical" evidence="1">
    <location>
        <begin position="223"/>
        <end position="243"/>
    </location>
</feature>
<evidence type="ECO:0000259" key="2">
    <source>
        <dbReference type="Pfam" id="PF10328"/>
    </source>
</evidence>
<feature type="transmembrane region" description="Helical" evidence="1">
    <location>
        <begin position="78"/>
        <end position="109"/>
    </location>
</feature>
<dbReference type="KEGG" id="cel:CELE_F31F4.2"/>
<dbReference type="InParanoid" id="O17138"/>
<dbReference type="PANTHER" id="PTHR23017:SF46">
    <property type="entry name" value="7TM GPCR SERPENTINE RECEPTOR CLASS X (SRX) DOMAIN-CONTAINING PROTEIN-RELATED"/>
    <property type="match status" value="1"/>
</dbReference>
<dbReference type="PaxDb" id="6239-F31F4.2"/>
<organism evidence="3 4">
    <name type="scientific">Caenorhabditis elegans</name>
    <dbReference type="NCBI Taxonomy" id="6239"/>
    <lineage>
        <taxon>Eukaryota</taxon>
        <taxon>Metazoa</taxon>
        <taxon>Ecdysozoa</taxon>
        <taxon>Nematoda</taxon>
        <taxon>Chromadorea</taxon>
        <taxon>Rhabditida</taxon>
        <taxon>Rhabditina</taxon>
        <taxon>Rhabditomorpha</taxon>
        <taxon>Rhabditoidea</taxon>
        <taxon>Rhabditidae</taxon>
        <taxon>Peloderinae</taxon>
        <taxon>Caenorhabditis</taxon>
    </lineage>
</organism>
<feature type="transmembrane region" description="Helical" evidence="1">
    <location>
        <begin position="249"/>
        <end position="270"/>
    </location>
</feature>
<dbReference type="OrthoDB" id="5825164at2759"/>
<dbReference type="UCSC" id="F31F4.2">
    <property type="organism name" value="c. elegans"/>
</dbReference>
<dbReference type="Pfam" id="PF10328">
    <property type="entry name" value="7TM_GPCR_Srx"/>
    <property type="match status" value="1"/>
</dbReference>
<dbReference type="AGR" id="WB:WBGene00005914"/>
<dbReference type="EMBL" id="BX284605">
    <property type="protein sequence ID" value="CCD70331.2"/>
    <property type="molecule type" value="Genomic_DNA"/>
</dbReference>
<evidence type="ECO:0000256" key="1">
    <source>
        <dbReference type="SAM" id="Phobius"/>
    </source>
</evidence>
<name>O17138_CAEEL</name>
<dbReference type="PIR" id="T32318">
    <property type="entry name" value="T32318"/>
</dbReference>
<dbReference type="FunCoup" id="O17138">
    <property type="interactions" value="1"/>
</dbReference>
<gene>
    <name evidence="3 5" type="primary">srx-23</name>
    <name evidence="3" type="ORF">CELE_F31F4.2</name>
    <name evidence="5" type="ORF">F31F4.2</name>
</gene>
<feature type="transmembrane region" description="Helical" evidence="1">
    <location>
        <begin position="47"/>
        <end position="66"/>
    </location>
</feature>
<feature type="domain" description="7TM GPCR serpentine receptor class x (Srx)" evidence="2">
    <location>
        <begin position="12"/>
        <end position="272"/>
    </location>
</feature>
<feature type="transmembrane region" description="Helical" evidence="1">
    <location>
        <begin position="6"/>
        <end position="26"/>
    </location>
</feature>
<proteinExistence type="predicted"/>
<dbReference type="CTD" id="185164"/>
<evidence type="ECO:0000313" key="3">
    <source>
        <dbReference type="EMBL" id="CCD70331.2"/>
    </source>
</evidence>
<dbReference type="Gene3D" id="1.20.1070.10">
    <property type="entry name" value="Rhodopsin 7-helix transmembrane proteins"/>
    <property type="match status" value="1"/>
</dbReference>
<dbReference type="SMR" id="O17138"/>
<dbReference type="RefSeq" id="NP_503293.3">
    <property type="nucleotide sequence ID" value="NM_070892.3"/>
</dbReference>
<dbReference type="CDD" id="cd00637">
    <property type="entry name" value="7tm_classA_rhodopsin-like"/>
    <property type="match status" value="1"/>
</dbReference>
<dbReference type="GeneID" id="185164"/>
<dbReference type="OMA" id="EDKRMES"/>
<keyword evidence="1" id="KW-0472">Membrane</keyword>
<sequence>MSEQLVAFFITFTIMFGGIILNLFVLAAARNMSSMNGSFGIITKNHAICNLTMCLLYVLVVCPMQLSNIPILITNSRYIGLASIILHECSNMLSLLMALNRFFAVFWYLRYNRIFSNSNTTFMKNFGGLVFAVIYYILYDYLGCFFYYEKSSYTFWLVDTPLCYSVSWYSDILFNNSLVVFTLAINLITVYKAGKSNRNLLQAAGAQMTKRNRQRELGFIKQSFAQGAVIFGGQCVYYVGAVFVTNSVLLFFITSLWVFVHAIQGGFMLISNQEMRSAMSKKQNSIASPFVVTV</sequence>
<dbReference type="Proteomes" id="UP000001940">
    <property type="component" value="Chromosome V"/>
</dbReference>
<dbReference type="WormBase" id="F31F4.2">
    <property type="protein sequence ID" value="CE50681"/>
    <property type="gene ID" value="WBGene00005914"/>
    <property type="gene designation" value="srx-23"/>
</dbReference>
<reference evidence="3 4" key="1">
    <citation type="journal article" date="1998" name="Science">
        <title>Genome sequence of the nematode C. elegans: a platform for investigating biology.</title>
        <authorList>
            <consortium name="The C. elegans sequencing consortium"/>
            <person name="Sulson J.E."/>
            <person name="Waterston R."/>
        </authorList>
    </citation>
    <scope>NUCLEOTIDE SEQUENCE [LARGE SCALE GENOMIC DNA]</scope>
    <source>
        <strain evidence="3 4">Bristol N2</strain>
    </source>
</reference>
<feature type="transmembrane region" description="Helical" evidence="1">
    <location>
        <begin position="129"/>
        <end position="148"/>
    </location>
</feature>
<keyword evidence="4" id="KW-1185">Reference proteome</keyword>
<evidence type="ECO:0000313" key="5">
    <source>
        <dbReference type="WormBase" id="F31F4.2"/>
    </source>
</evidence>
<feature type="transmembrane region" description="Helical" evidence="1">
    <location>
        <begin position="168"/>
        <end position="191"/>
    </location>
</feature>
<keyword evidence="1" id="KW-1133">Transmembrane helix</keyword>
<dbReference type="SUPFAM" id="SSF81321">
    <property type="entry name" value="Family A G protein-coupled receptor-like"/>
    <property type="match status" value="1"/>
</dbReference>
<dbReference type="HOGENOM" id="CLU_059630_0_0_1"/>
<dbReference type="AlphaFoldDB" id="O17138"/>
<dbReference type="InterPro" id="IPR019430">
    <property type="entry name" value="7TM_GPCR_serpentine_rcpt_Srx"/>
</dbReference>
<keyword evidence="1" id="KW-0812">Transmembrane</keyword>